<feature type="compositionally biased region" description="Low complexity" evidence="2">
    <location>
        <begin position="80"/>
        <end position="96"/>
    </location>
</feature>
<dbReference type="Proteomes" id="UP000215914">
    <property type="component" value="Unassembled WGS sequence"/>
</dbReference>
<evidence type="ECO:0000256" key="2">
    <source>
        <dbReference type="SAM" id="MobiDB-lite"/>
    </source>
</evidence>
<feature type="region of interest" description="Disordered" evidence="2">
    <location>
        <begin position="246"/>
        <end position="278"/>
    </location>
</feature>
<reference evidence="3" key="1">
    <citation type="journal article" date="2017" name="Nature">
        <title>The sunflower genome provides insights into oil metabolism, flowering and Asterid evolution.</title>
        <authorList>
            <person name="Badouin H."/>
            <person name="Gouzy J."/>
            <person name="Grassa C.J."/>
            <person name="Murat F."/>
            <person name="Staton S.E."/>
            <person name="Cottret L."/>
            <person name="Lelandais-Briere C."/>
            <person name="Owens G.L."/>
            <person name="Carrere S."/>
            <person name="Mayjonade B."/>
            <person name="Legrand L."/>
            <person name="Gill N."/>
            <person name="Kane N.C."/>
            <person name="Bowers J.E."/>
            <person name="Hubner S."/>
            <person name="Bellec A."/>
            <person name="Berard A."/>
            <person name="Berges H."/>
            <person name="Blanchet N."/>
            <person name="Boniface M.C."/>
            <person name="Brunel D."/>
            <person name="Catrice O."/>
            <person name="Chaidir N."/>
            <person name="Claudel C."/>
            <person name="Donnadieu C."/>
            <person name="Faraut T."/>
            <person name="Fievet G."/>
            <person name="Helmstetter N."/>
            <person name="King M."/>
            <person name="Knapp S.J."/>
            <person name="Lai Z."/>
            <person name="Le Paslier M.C."/>
            <person name="Lippi Y."/>
            <person name="Lorenzon L."/>
            <person name="Mandel J.R."/>
            <person name="Marage G."/>
            <person name="Marchand G."/>
            <person name="Marquand E."/>
            <person name="Bret-Mestries E."/>
            <person name="Morien E."/>
            <person name="Nambeesan S."/>
            <person name="Nguyen T."/>
            <person name="Pegot-Espagnet P."/>
            <person name="Pouilly N."/>
            <person name="Raftis F."/>
            <person name="Sallet E."/>
            <person name="Schiex T."/>
            <person name="Thomas J."/>
            <person name="Vandecasteele C."/>
            <person name="Vares D."/>
            <person name="Vear F."/>
            <person name="Vautrin S."/>
            <person name="Crespi M."/>
            <person name="Mangin B."/>
            <person name="Burke J.M."/>
            <person name="Salse J."/>
            <person name="Munos S."/>
            <person name="Vincourt P."/>
            <person name="Rieseberg L.H."/>
            <person name="Langlade N.B."/>
        </authorList>
    </citation>
    <scope>NUCLEOTIDE SEQUENCE</scope>
    <source>
        <tissue evidence="3">Leaves</tissue>
    </source>
</reference>
<proteinExistence type="predicted"/>
<accession>A0A9K3DRH7</accession>
<reference evidence="3" key="2">
    <citation type="submission" date="2020-06" db="EMBL/GenBank/DDBJ databases">
        <title>Helianthus annuus Genome sequencing and assembly Release 2.</title>
        <authorList>
            <person name="Gouzy J."/>
            <person name="Langlade N."/>
            <person name="Munos S."/>
        </authorList>
    </citation>
    <scope>NUCLEOTIDE SEQUENCE</scope>
    <source>
        <tissue evidence="3">Leaves</tissue>
    </source>
</reference>
<dbReference type="AlphaFoldDB" id="A0A9K3DRH7"/>
<keyword evidence="1" id="KW-0175">Coiled coil</keyword>
<comment type="caution">
    <text evidence="3">The sequence shown here is derived from an EMBL/GenBank/DDBJ whole genome shotgun (WGS) entry which is preliminary data.</text>
</comment>
<keyword evidence="4" id="KW-1185">Reference proteome</keyword>
<evidence type="ECO:0000313" key="3">
    <source>
        <dbReference type="EMBL" id="KAF5759008.1"/>
    </source>
</evidence>
<feature type="coiled-coil region" evidence="1">
    <location>
        <begin position="208"/>
        <end position="242"/>
    </location>
</feature>
<evidence type="ECO:0000313" key="4">
    <source>
        <dbReference type="Proteomes" id="UP000215914"/>
    </source>
</evidence>
<gene>
    <name evidence="3" type="ORF">HanXRQr2_Chr16g0736021</name>
</gene>
<evidence type="ECO:0000256" key="1">
    <source>
        <dbReference type="SAM" id="Coils"/>
    </source>
</evidence>
<feature type="compositionally biased region" description="Low complexity" evidence="2">
    <location>
        <begin position="33"/>
        <end position="48"/>
    </location>
</feature>
<dbReference type="EMBL" id="MNCJ02000331">
    <property type="protein sequence ID" value="KAF5759008.1"/>
    <property type="molecule type" value="Genomic_DNA"/>
</dbReference>
<name>A0A9K3DRH7_HELAN</name>
<sequence>MMKKEMRVLMKVKQRQRHWLKASQQKLKRFEPVHVSPPHVEPVTTTETADVNQSQEESTTDLPPWKQSRRDPRISGEMNVEVQTTTETSTPTGTSQQKINYTPLELNPKIVDFILNERFAMFMPAPKPGEGSSSGPSGADVLRTAELLQAVAVQVEAAAKLKQVETPETAATAESSDSEGLFEENETTILMRRISTLEEDKIFKDAQIASLMEESVVKNQKINELETNLGALSAIVMDMKQKLEGKFPKEFADPPKESTAEERERERAAEERARRCHE</sequence>
<protein>
    <submittedName>
        <fullName evidence="3">Uncharacterized protein</fullName>
    </submittedName>
</protein>
<organism evidence="3 4">
    <name type="scientific">Helianthus annuus</name>
    <name type="common">Common sunflower</name>
    <dbReference type="NCBI Taxonomy" id="4232"/>
    <lineage>
        <taxon>Eukaryota</taxon>
        <taxon>Viridiplantae</taxon>
        <taxon>Streptophyta</taxon>
        <taxon>Embryophyta</taxon>
        <taxon>Tracheophyta</taxon>
        <taxon>Spermatophyta</taxon>
        <taxon>Magnoliopsida</taxon>
        <taxon>eudicotyledons</taxon>
        <taxon>Gunneridae</taxon>
        <taxon>Pentapetalae</taxon>
        <taxon>asterids</taxon>
        <taxon>campanulids</taxon>
        <taxon>Asterales</taxon>
        <taxon>Asteraceae</taxon>
        <taxon>Asteroideae</taxon>
        <taxon>Heliantheae alliance</taxon>
        <taxon>Heliantheae</taxon>
        <taxon>Helianthus</taxon>
    </lineage>
</organism>
<feature type="compositionally biased region" description="Polar residues" evidence="2">
    <location>
        <begin position="49"/>
        <end position="61"/>
    </location>
</feature>
<feature type="region of interest" description="Disordered" evidence="2">
    <location>
        <begin position="14"/>
        <end position="98"/>
    </location>
</feature>
<dbReference type="Gramene" id="mRNA:HanXRQr2_Chr16g0736021">
    <property type="protein sequence ID" value="CDS:HanXRQr2_Chr16g0736021.1"/>
    <property type="gene ID" value="HanXRQr2_Chr16g0736021"/>
</dbReference>